<dbReference type="InterPro" id="IPR013785">
    <property type="entry name" value="Aldolase_TIM"/>
</dbReference>
<evidence type="ECO:0000256" key="3">
    <source>
        <dbReference type="ARBA" id="ARBA00022691"/>
    </source>
</evidence>
<dbReference type="AlphaFoldDB" id="A0A381WW04"/>
<protein>
    <recommendedName>
        <fullName evidence="8">Radical SAM core domain-containing protein</fullName>
    </recommendedName>
</protein>
<dbReference type="GO" id="GO:0006779">
    <property type="term" value="P:porphyrin-containing compound biosynthetic process"/>
    <property type="evidence" value="ECO:0007669"/>
    <property type="project" value="InterPro"/>
</dbReference>
<evidence type="ECO:0000259" key="8">
    <source>
        <dbReference type="PROSITE" id="PS51918"/>
    </source>
</evidence>
<keyword evidence="7" id="KW-0143">Chaperone</keyword>
<dbReference type="SFLD" id="SFLDF00562">
    <property type="entry name" value="HemN-like__clustered_with_heat"/>
    <property type="match status" value="1"/>
</dbReference>
<dbReference type="SFLD" id="SFLDG01065">
    <property type="entry name" value="anaerobic_coproporphyrinogen-I"/>
    <property type="match status" value="1"/>
</dbReference>
<evidence type="ECO:0000256" key="7">
    <source>
        <dbReference type="ARBA" id="ARBA00023186"/>
    </source>
</evidence>
<accession>A0A381WW04</accession>
<dbReference type="Pfam" id="PF04055">
    <property type="entry name" value="Radical_SAM"/>
    <property type="match status" value="1"/>
</dbReference>
<dbReference type="PANTHER" id="PTHR13932">
    <property type="entry name" value="COPROPORPHYRINIGEN III OXIDASE"/>
    <property type="match status" value="1"/>
</dbReference>
<dbReference type="EMBL" id="UINC01013010">
    <property type="protein sequence ID" value="SVA56461.1"/>
    <property type="molecule type" value="Genomic_DNA"/>
</dbReference>
<dbReference type="SFLD" id="SFLDF00288">
    <property type="entry name" value="HemN-like__clustered_with_nucl"/>
    <property type="match status" value="1"/>
</dbReference>
<dbReference type="Pfam" id="PF06969">
    <property type="entry name" value="HemN_C"/>
    <property type="match status" value="1"/>
</dbReference>
<dbReference type="GO" id="GO:0051539">
    <property type="term" value="F:4 iron, 4 sulfur cluster binding"/>
    <property type="evidence" value="ECO:0007669"/>
    <property type="project" value="InterPro"/>
</dbReference>
<keyword evidence="2" id="KW-0349">Heme</keyword>
<dbReference type="InterPro" id="IPR004559">
    <property type="entry name" value="HemW-like"/>
</dbReference>
<name>A0A381WW04_9ZZZZ</name>
<keyword evidence="6" id="KW-0411">Iron-sulfur</keyword>
<proteinExistence type="inferred from homology"/>
<dbReference type="SFLD" id="SFLDG01082">
    <property type="entry name" value="B12-binding_domain_containing"/>
    <property type="match status" value="1"/>
</dbReference>
<feature type="domain" description="Radical SAM core" evidence="8">
    <location>
        <begin position="4"/>
        <end position="238"/>
    </location>
</feature>
<sequence length="386" mass="44133">MLTLHQAPPLSLYIHLPWCIKKCPYCDFNSHEVPISGFDEKSYIDALINDLEVELHRMWGRTINSIFIGGGTPSLFLPESLDRLLSSIRARLNLNSNIEITLEANPGAVDAEKFLEYRAVGINRLSLGIQSFDNKSLALLGRIHNSNEARKAIELSKQSGFENFNLDLMFGLPNQTVDNALADLKQAVEQLPTHISWYQLTIEPNTIFSSNPPRLPNDDLVWSIQEQGQIFLQDNNFRQYEISAYARDNRVSIHNINYWQFGDYLGIGAGAHSKITNIAHGQIERFTRHKIPKRYIELAGYGDVITEKKVLTSDEIPLEFMMNALRLTDGVPISFFSERTGLPIKNIEKELRLAKKKGLLDWQKTELKPSFEGQRYLNELLQIFMR</sequence>
<dbReference type="InterPro" id="IPR034505">
    <property type="entry name" value="Coproporphyrinogen-III_oxidase"/>
</dbReference>
<comment type="similarity">
    <text evidence="1">Belongs to the anaerobic coproporphyrinogen-III oxidase family. HemW subfamily.</text>
</comment>
<dbReference type="InterPro" id="IPR058240">
    <property type="entry name" value="rSAM_sf"/>
</dbReference>
<dbReference type="PROSITE" id="PS51918">
    <property type="entry name" value="RADICAL_SAM"/>
    <property type="match status" value="1"/>
</dbReference>
<reference evidence="9" key="1">
    <citation type="submission" date="2018-05" db="EMBL/GenBank/DDBJ databases">
        <authorList>
            <person name="Lanie J.A."/>
            <person name="Ng W.-L."/>
            <person name="Kazmierczak K.M."/>
            <person name="Andrzejewski T.M."/>
            <person name="Davidsen T.M."/>
            <person name="Wayne K.J."/>
            <person name="Tettelin H."/>
            <person name="Glass J.I."/>
            <person name="Rusch D."/>
            <person name="Podicherti R."/>
            <person name="Tsui H.-C.T."/>
            <person name="Winkler M.E."/>
        </authorList>
    </citation>
    <scope>NUCLEOTIDE SEQUENCE</scope>
</reference>
<dbReference type="NCBIfam" id="TIGR00539">
    <property type="entry name" value="hemN_rel"/>
    <property type="match status" value="1"/>
</dbReference>
<dbReference type="PANTHER" id="PTHR13932:SF5">
    <property type="entry name" value="RADICAL S-ADENOSYL METHIONINE DOMAIN-CONTAINING PROTEIN 1, MITOCHONDRIAL"/>
    <property type="match status" value="1"/>
</dbReference>
<dbReference type="CDD" id="cd01335">
    <property type="entry name" value="Radical_SAM"/>
    <property type="match status" value="1"/>
</dbReference>
<keyword evidence="3" id="KW-0949">S-adenosyl-L-methionine</keyword>
<evidence type="ECO:0000256" key="2">
    <source>
        <dbReference type="ARBA" id="ARBA00022617"/>
    </source>
</evidence>
<organism evidence="9">
    <name type="scientific">marine metagenome</name>
    <dbReference type="NCBI Taxonomy" id="408172"/>
    <lineage>
        <taxon>unclassified sequences</taxon>
        <taxon>metagenomes</taxon>
        <taxon>ecological metagenomes</taxon>
    </lineage>
</organism>
<dbReference type="InterPro" id="IPR006638">
    <property type="entry name" value="Elp3/MiaA/NifB-like_rSAM"/>
</dbReference>
<dbReference type="GO" id="GO:0004109">
    <property type="term" value="F:coproporphyrinogen oxidase activity"/>
    <property type="evidence" value="ECO:0007669"/>
    <property type="project" value="InterPro"/>
</dbReference>
<dbReference type="SUPFAM" id="SSF102114">
    <property type="entry name" value="Radical SAM enzymes"/>
    <property type="match status" value="1"/>
</dbReference>
<evidence type="ECO:0000256" key="6">
    <source>
        <dbReference type="ARBA" id="ARBA00023014"/>
    </source>
</evidence>
<gene>
    <name evidence="9" type="ORF">METZ01_LOCUS109315</name>
</gene>
<keyword evidence="5" id="KW-0408">Iron</keyword>
<dbReference type="InterPro" id="IPR010723">
    <property type="entry name" value="HemN_C"/>
</dbReference>
<evidence type="ECO:0000313" key="9">
    <source>
        <dbReference type="EMBL" id="SVA56461.1"/>
    </source>
</evidence>
<dbReference type="GO" id="GO:0046872">
    <property type="term" value="F:metal ion binding"/>
    <property type="evidence" value="ECO:0007669"/>
    <property type="project" value="UniProtKB-KW"/>
</dbReference>
<evidence type="ECO:0000256" key="5">
    <source>
        <dbReference type="ARBA" id="ARBA00023004"/>
    </source>
</evidence>
<dbReference type="SMART" id="SM00729">
    <property type="entry name" value="Elp3"/>
    <property type="match status" value="1"/>
</dbReference>
<dbReference type="InterPro" id="IPR007197">
    <property type="entry name" value="rSAM"/>
</dbReference>
<dbReference type="GO" id="GO:0005737">
    <property type="term" value="C:cytoplasm"/>
    <property type="evidence" value="ECO:0007669"/>
    <property type="project" value="InterPro"/>
</dbReference>
<evidence type="ECO:0000256" key="4">
    <source>
        <dbReference type="ARBA" id="ARBA00022723"/>
    </source>
</evidence>
<keyword evidence="4" id="KW-0479">Metal-binding</keyword>
<evidence type="ECO:0000256" key="1">
    <source>
        <dbReference type="ARBA" id="ARBA00006100"/>
    </source>
</evidence>
<dbReference type="SFLD" id="SFLDS00029">
    <property type="entry name" value="Radical_SAM"/>
    <property type="match status" value="1"/>
</dbReference>
<dbReference type="Gene3D" id="3.20.20.70">
    <property type="entry name" value="Aldolase class I"/>
    <property type="match status" value="1"/>
</dbReference>